<feature type="transmembrane region" description="Helical" evidence="7">
    <location>
        <begin position="503"/>
        <end position="523"/>
    </location>
</feature>
<evidence type="ECO:0000259" key="8">
    <source>
        <dbReference type="PROSITE" id="PS50850"/>
    </source>
</evidence>
<dbReference type="AlphaFoldDB" id="A0A1Q5PUA1"/>
<protein>
    <recommendedName>
        <fullName evidence="8">Major facilitator superfamily (MFS) profile domain-containing protein</fullName>
    </recommendedName>
</protein>
<feature type="transmembrane region" description="Helical" evidence="7">
    <location>
        <begin position="80"/>
        <end position="108"/>
    </location>
</feature>
<gene>
    <name evidence="9" type="ORF">BSZ40_08770</name>
</gene>
<feature type="transmembrane region" description="Helical" evidence="7">
    <location>
        <begin position="114"/>
        <end position="133"/>
    </location>
</feature>
<keyword evidence="10" id="KW-1185">Reference proteome</keyword>
<dbReference type="Gene3D" id="1.20.1250.20">
    <property type="entry name" value="MFS general substrate transporter like domains"/>
    <property type="match status" value="1"/>
</dbReference>
<sequence length="546" mass="55698">MPPAFSSRPAARWWSLTFLAAGLGMIILDGTIVAIALPSIMRDLSLTLPQAEWVNALYAVVFAALLLTAGRLADHWGRRALFLLGVAIFTATSVLAALAPTAGLLIAARGLQGVGAALVLPSSLATLSATFTGRERAAAFGIWGAITAGAAAIGPVLGGWLTATWGWPLIFWVNVPLGALVLLGVRLTTPETRGPRTVGFDYLGFALSAWAVASLIFSLIEGPTLGWFTPRPAASTRGALADLPLSPIPLLLASSALAGAAFLVRQHRQTRRGAPVILDLTLFRLPTFTWGNATAALVAVGQFALVFVLPLFLLAVRGLDPLATGLTVAAMAGGAFASGIFARHLAARLGAARVVVGGLALEVGAVAGLALTLRAAPLWTLPAFLAAYGLGLGLASAQLTSTTLVDVPSANAGQGSATQSTVRQIGSALGTVLAGATLSLGLATYVPPPPTSVTTAAAVVIPADLQTTAGIELPQLREAAARGELGPDGPQWVAALTSATARAATLTLGVTLAFLTLGLASALQLARRSRPHSTTEHGLSSARARR</sequence>
<evidence type="ECO:0000313" key="9">
    <source>
        <dbReference type="EMBL" id="OKL51167.1"/>
    </source>
</evidence>
<dbReference type="EMBL" id="MQVS01000009">
    <property type="protein sequence ID" value="OKL51167.1"/>
    <property type="molecule type" value="Genomic_DNA"/>
</dbReference>
<evidence type="ECO:0000256" key="5">
    <source>
        <dbReference type="ARBA" id="ARBA00023136"/>
    </source>
</evidence>
<keyword evidence="2" id="KW-0813">Transport</keyword>
<evidence type="ECO:0000256" key="1">
    <source>
        <dbReference type="ARBA" id="ARBA00004651"/>
    </source>
</evidence>
<feature type="transmembrane region" description="Helical" evidence="7">
    <location>
        <begin position="425"/>
        <end position="446"/>
    </location>
</feature>
<reference evidence="10" key="1">
    <citation type="submission" date="2016-12" db="EMBL/GenBank/DDBJ databases">
        <authorList>
            <person name="Meng X."/>
        </authorList>
    </citation>
    <scope>NUCLEOTIDE SEQUENCE [LARGE SCALE GENOMIC DNA]</scope>
    <source>
        <strain evidence="10">DSM 20732</strain>
    </source>
</reference>
<feature type="transmembrane region" description="Helical" evidence="7">
    <location>
        <begin position="293"/>
        <end position="316"/>
    </location>
</feature>
<feature type="transmembrane region" description="Helical" evidence="7">
    <location>
        <begin position="140"/>
        <end position="163"/>
    </location>
</feature>
<dbReference type="PANTHER" id="PTHR42718:SF9">
    <property type="entry name" value="MAJOR FACILITATOR SUPERFAMILY MULTIDRUG TRANSPORTER MFSC"/>
    <property type="match status" value="1"/>
</dbReference>
<accession>A0A1Q5PUA1</accession>
<dbReference type="InterPro" id="IPR020846">
    <property type="entry name" value="MFS_dom"/>
</dbReference>
<dbReference type="InterPro" id="IPR036259">
    <property type="entry name" value="MFS_trans_sf"/>
</dbReference>
<dbReference type="PANTHER" id="PTHR42718">
    <property type="entry name" value="MAJOR FACILITATOR SUPERFAMILY MULTIDRUG TRANSPORTER MFSC"/>
    <property type="match status" value="1"/>
</dbReference>
<dbReference type="RefSeq" id="WP_073825362.1">
    <property type="nucleotide sequence ID" value="NZ_MQVS01000009.1"/>
</dbReference>
<keyword evidence="4 7" id="KW-1133">Transmembrane helix</keyword>
<name>A0A1Q5PUA1_9ACTO</name>
<feature type="transmembrane region" description="Helical" evidence="7">
    <location>
        <begin position="245"/>
        <end position="264"/>
    </location>
</feature>
<feature type="transmembrane region" description="Helical" evidence="7">
    <location>
        <begin position="12"/>
        <end position="41"/>
    </location>
</feature>
<dbReference type="InterPro" id="IPR005829">
    <property type="entry name" value="Sugar_transporter_CS"/>
</dbReference>
<evidence type="ECO:0000256" key="6">
    <source>
        <dbReference type="SAM" id="MobiDB-lite"/>
    </source>
</evidence>
<evidence type="ECO:0000313" key="10">
    <source>
        <dbReference type="Proteomes" id="UP000185612"/>
    </source>
</evidence>
<dbReference type="GO" id="GO:0022857">
    <property type="term" value="F:transmembrane transporter activity"/>
    <property type="evidence" value="ECO:0007669"/>
    <property type="project" value="InterPro"/>
</dbReference>
<feature type="region of interest" description="Disordered" evidence="6">
    <location>
        <begin position="526"/>
        <end position="546"/>
    </location>
</feature>
<dbReference type="Proteomes" id="UP000185612">
    <property type="component" value="Unassembled WGS sequence"/>
</dbReference>
<evidence type="ECO:0000256" key="4">
    <source>
        <dbReference type="ARBA" id="ARBA00022989"/>
    </source>
</evidence>
<dbReference type="PROSITE" id="PS50850">
    <property type="entry name" value="MFS"/>
    <property type="match status" value="1"/>
</dbReference>
<dbReference type="InterPro" id="IPR011701">
    <property type="entry name" value="MFS"/>
</dbReference>
<evidence type="ECO:0000256" key="2">
    <source>
        <dbReference type="ARBA" id="ARBA00022448"/>
    </source>
</evidence>
<dbReference type="CDD" id="cd17321">
    <property type="entry name" value="MFS_MMR_MDR_like"/>
    <property type="match status" value="1"/>
</dbReference>
<organism evidence="9 10">
    <name type="scientific">Buchananella hordeovulneris</name>
    <dbReference type="NCBI Taxonomy" id="52770"/>
    <lineage>
        <taxon>Bacteria</taxon>
        <taxon>Bacillati</taxon>
        <taxon>Actinomycetota</taxon>
        <taxon>Actinomycetes</taxon>
        <taxon>Actinomycetales</taxon>
        <taxon>Actinomycetaceae</taxon>
        <taxon>Buchananella</taxon>
    </lineage>
</organism>
<feature type="transmembrane region" description="Helical" evidence="7">
    <location>
        <begin position="354"/>
        <end position="373"/>
    </location>
</feature>
<dbReference type="SUPFAM" id="SSF103473">
    <property type="entry name" value="MFS general substrate transporter"/>
    <property type="match status" value="1"/>
</dbReference>
<feature type="transmembrane region" description="Helical" evidence="7">
    <location>
        <begin position="322"/>
        <end position="342"/>
    </location>
</feature>
<dbReference type="PROSITE" id="PS00216">
    <property type="entry name" value="SUGAR_TRANSPORT_1"/>
    <property type="match status" value="1"/>
</dbReference>
<comment type="caution">
    <text evidence="9">The sequence shown here is derived from an EMBL/GenBank/DDBJ whole genome shotgun (WGS) entry which is preliminary data.</text>
</comment>
<feature type="domain" description="Major facilitator superfamily (MFS) profile" evidence="8">
    <location>
        <begin position="15"/>
        <end position="474"/>
    </location>
</feature>
<keyword evidence="3 7" id="KW-0812">Transmembrane</keyword>
<proteinExistence type="predicted"/>
<feature type="transmembrane region" description="Helical" evidence="7">
    <location>
        <begin position="200"/>
        <end position="220"/>
    </location>
</feature>
<dbReference type="Pfam" id="PF07690">
    <property type="entry name" value="MFS_1"/>
    <property type="match status" value="1"/>
</dbReference>
<dbReference type="Gene3D" id="1.20.1720.10">
    <property type="entry name" value="Multidrug resistance protein D"/>
    <property type="match status" value="1"/>
</dbReference>
<keyword evidence="5 7" id="KW-0472">Membrane</keyword>
<feature type="transmembrane region" description="Helical" evidence="7">
    <location>
        <begin position="169"/>
        <end position="188"/>
    </location>
</feature>
<evidence type="ECO:0000256" key="7">
    <source>
        <dbReference type="SAM" id="Phobius"/>
    </source>
</evidence>
<feature type="transmembrane region" description="Helical" evidence="7">
    <location>
        <begin position="385"/>
        <end position="405"/>
    </location>
</feature>
<dbReference type="FunCoup" id="A0A1Q5PUA1">
    <property type="interactions" value="22"/>
</dbReference>
<dbReference type="InParanoid" id="A0A1Q5PUA1"/>
<dbReference type="STRING" id="52770.BSZ40_08770"/>
<evidence type="ECO:0000256" key="3">
    <source>
        <dbReference type="ARBA" id="ARBA00022692"/>
    </source>
</evidence>
<dbReference type="GO" id="GO:0005886">
    <property type="term" value="C:plasma membrane"/>
    <property type="evidence" value="ECO:0007669"/>
    <property type="project" value="UniProtKB-SubCell"/>
</dbReference>
<feature type="transmembrane region" description="Helical" evidence="7">
    <location>
        <begin position="53"/>
        <end position="73"/>
    </location>
</feature>
<dbReference type="OrthoDB" id="7375466at2"/>
<comment type="subcellular location">
    <subcellularLocation>
        <location evidence="1">Cell membrane</location>
        <topology evidence="1">Multi-pass membrane protein</topology>
    </subcellularLocation>
</comment>